<dbReference type="Proteomes" id="UP001164746">
    <property type="component" value="Chromosome 3"/>
</dbReference>
<keyword evidence="2" id="KW-1185">Reference proteome</keyword>
<reference evidence="1" key="1">
    <citation type="submission" date="2022-11" db="EMBL/GenBank/DDBJ databases">
        <title>Centuries of genome instability and evolution in soft-shell clam transmissible cancer (bioRxiv).</title>
        <authorList>
            <person name="Hart S.F.M."/>
            <person name="Yonemitsu M.A."/>
            <person name="Giersch R.M."/>
            <person name="Beal B.F."/>
            <person name="Arriagada G."/>
            <person name="Davis B.W."/>
            <person name="Ostrander E.A."/>
            <person name="Goff S.P."/>
            <person name="Metzger M.J."/>
        </authorList>
    </citation>
    <scope>NUCLEOTIDE SEQUENCE</scope>
    <source>
        <strain evidence="1">MELC-2E11</strain>
        <tissue evidence="1">Siphon/mantle</tissue>
    </source>
</reference>
<dbReference type="EMBL" id="CP111014">
    <property type="protein sequence ID" value="WAQ98583.1"/>
    <property type="molecule type" value="Genomic_DNA"/>
</dbReference>
<dbReference type="InterPro" id="IPR008979">
    <property type="entry name" value="Galactose-bd-like_sf"/>
</dbReference>
<evidence type="ECO:0000313" key="1">
    <source>
        <dbReference type="EMBL" id="WAQ98583.1"/>
    </source>
</evidence>
<accession>A0ABY7DN86</accession>
<gene>
    <name evidence="1" type="ORF">MAR_022956</name>
</gene>
<name>A0ABY7DN86_MYAAR</name>
<dbReference type="Pfam" id="PF22633">
    <property type="entry name" value="F5_F8_type_C_2"/>
    <property type="match status" value="1"/>
</dbReference>
<dbReference type="Gene3D" id="2.60.120.260">
    <property type="entry name" value="Galactose-binding domain-like"/>
    <property type="match status" value="2"/>
</dbReference>
<protein>
    <submittedName>
        <fullName evidence="1">Uncharacterized protein</fullName>
    </submittedName>
</protein>
<dbReference type="InterPro" id="IPR051941">
    <property type="entry name" value="BG_Antigen-Binding_Lectin"/>
</dbReference>
<proteinExistence type="predicted"/>
<sequence>MGVVLEYNRTDYTKMNAIDNKYSTSPDDCGCCSATNDNGWQIDLGKMYLIQEIKIYERTDATIIRYIKNEKNDSGLMMICEIKVFDKTCNPGYFGNSCLYEGHCIAEYDMATGACLSCQQGWTGAACNRKGEVEGNIAEHKSTSQFYAEHPNYKDFWNASNGVDGINNCNAVNGTYFTLSSYSLHPWWQVDLGKVYNIQRIKVFGRKGGEEDIQLQGFKVHLSETESALNNSDNVVVYNSSVYPSDGIFDIPVTARKARFCRLQIDATSDLIRPIVICEVEIYGTDNHTTYSHVTDFGMRATRAPTRVDIRSNIGSVTSCTGATRFLANTMFDLSPDVKLKTASKATVLASTKTCGVKMF</sequence>
<dbReference type="PANTHER" id="PTHR45713:SF6">
    <property type="entry name" value="F5_8 TYPE C DOMAIN-CONTAINING PROTEIN"/>
    <property type="match status" value="1"/>
</dbReference>
<dbReference type="Gene3D" id="2.170.300.10">
    <property type="entry name" value="Tie2 ligand-binding domain superfamily"/>
    <property type="match status" value="1"/>
</dbReference>
<evidence type="ECO:0000313" key="2">
    <source>
        <dbReference type="Proteomes" id="UP001164746"/>
    </source>
</evidence>
<organism evidence="1 2">
    <name type="scientific">Mya arenaria</name>
    <name type="common">Soft-shell clam</name>
    <dbReference type="NCBI Taxonomy" id="6604"/>
    <lineage>
        <taxon>Eukaryota</taxon>
        <taxon>Metazoa</taxon>
        <taxon>Spiralia</taxon>
        <taxon>Lophotrochozoa</taxon>
        <taxon>Mollusca</taxon>
        <taxon>Bivalvia</taxon>
        <taxon>Autobranchia</taxon>
        <taxon>Heteroconchia</taxon>
        <taxon>Euheterodonta</taxon>
        <taxon>Imparidentia</taxon>
        <taxon>Neoheterodontei</taxon>
        <taxon>Myida</taxon>
        <taxon>Myoidea</taxon>
        <taxon>Myidae</taxon>
        <taxon>Mya</taxon>
    </lineage>
</organism>
<dbReference type="SUPFAM" id="SSF49785">
    <property type="entry name" value="Galactose-binding domain-like"/>
    <property type="match status" value="2"/>
</dbReference>
<dbReference type="PANTHER" id="PTHR45713">
    <property type="entry name" value="FTP DOMAIN-CONTAINING PROTEIN"/>
    <property type="match status" value="1"/>
</dbReference>